<dbReference type="CDD" id="cd10944">
    <property type="entry name" value="CE4_SmPgdA_like"/>
    <property type="match status" value="1"/>
</dbReference>
<dbReference type="GO" id="GO:0016810">
    <property type="term" value="F:hydrolase activity, acting on carbon-nitrogen (but not peptide) bonds"/>
    <property type="evidence" value="ECO:0007669"/>
    <property type="project" value="InterPro"/>
</dbReference>
<sequence length="269" mass="30552">MRRYLKSSITITLLTIVFTGLLSFEAILPYQTEAIVDAEDFSEKPGSDLAENDLVEDGILTEEEPIVVDEDAKIVYLTFDDGPSPNVTSRILDILNEYDIRATFFVIGNLAERYPDILLRISQEEHLIGNHTYTHNYHHIYSNPQNFIDELKHTDSVLASILGEDYTPKFVRFPGGSFGKKLQPFRQAIEEAGYINIDWNVLSGDAEANRISPQKQLSRLQETLQNKKQAIVLMHDSNTKDTTVEALPSIIDYLISQSYVFKTLEDYGL</sequence>
<proteinExistence type="predicted"/>
<reference evidence="2 4" key="1">
    <citation type="submission" date="2016-10" db="EMBL/GenBank/DDBJ databases">
        <title>Complete Genome Sequence of Acetogen Clostridium formicoaceticum ATCC 27076.</title>
        <authorList>
            <person name="Bao T."/>
            <person name="Cheng C."/>
            <person name="Zhao J."/>
            <person name="Yang S.-T."/>
            <person name="Wang J."/>
            <person name="Wang M."/>
        </authorList>
    </citation>
    <scope>NUCLEOTIDE SEQUENCE [LARGE SCALE GENOMIC DNA]</scope>
    <source>
        <strain evidence="2 4">ATCC 27076</strain>
    </source>
</reference>
<protein>
    <submittedName>
        <fullName evidence="3">Peptidoglycan-N-acetylglucosamine deacetylase</fullName>
        <ecNumber evidence="3">3.5.1.104</ecNumber>
    </submittedName>
</protein>
<dbReference type="RefSeq" id="WP_070963502.1">
    <property type="nucleotide sequence ID" value="NZ_CP017603.1"/>
</dbReference>
<organism evidence="3 5">
    <name type="scientific">Clostridium formicaceticum</name>
    <dbReference type="NCBI Taxonomy" id="1497"/>
    <lineage>
        <taxon>Bacteria</taxon>
        <taxon>Bacillati</taxon>
        <taxon>Bacillota</taxon>
        <taxon>Clostridia</taxon>
        <taxon>Eubacteriales</taxon>
        <taxon>Clostridiaceae</taxon>
        <taxon>Clostridium</taxon>
    </lineage>
</organism>
<evidence type="ECO:0000313" key="3">
    <source>
        <dbReference type="EMBL" id="ARE89020.1"/>
    </source>
</evidence>
<dbReference type="Proteomes" id="UP000192478">
    <property type="component" value="Chromosome"/>
</dbReference>
<reference evidence="3 5" key="2">
    <citation type="submission" date="2017-03" db="EMBL/GenBank/DDBJ databases">
        <title>Complete sequence of Clostridium formicaceticum DSM 92.</title>
        <authorList>
            <person name="Poehlein A."/>
            <person name="Karl M."/>
            <person name="Bengelsdorf F.R."/>
            <person name="Duerre P."/>
            <person name="Daniel R."/>
        </authorList>
    </citation>
    <scope>NUCLEOTIDE SEQUENCE [LARGE SCALE GENOMIC DNA]</scope>
    <source>
        <strain evidence="3 5">DSM 92</strain>
    </source>
</reference>
<dbReference type="InterPro" id="IPR002509">
    <property type="entry name" value="NODB_dom"/>
</dbReference>
<dbReference type="InterPro" id="IPR011330">
    <property type="entry name" value="Glyco_hydro/deAcase_b/a-brl"/>
</dbReference>
<evidence type="ECO:0000313" key="5">
    <source>
        <dbReference type="Proteomes" id="UP000192478"/>
    </source>
</evidence>
<dbReference type="AlphaFoldDB" id="A0AAC9RPR5"/>
<dbReference type="KEGG" id="cfm:BJL90_00970"/>
<dbReference type="EMBL" id="CP017603">
    <property type="protein sequence ID" value="AOY74650.1"/>
    <property type="molecule type" value="Genomic_DNA"/>
</dbReference>
<accession>A0AAC9RPR5</accession>
<dbReference type="SUPFAM" id="SSF88713">
    <property type="entry name" value="Glycoside hydrolase/deacetylase"/>
    <property type="match status" value="1"/>
</dbReference>
<name>A0AAC9RPR5_9CLOT</name>
<evidence type="ECO:0000313" key="4">
    <source>
        <dbReference type="Proteomes" id="UP000177894"/>
    </source>
</evidence>
<dbReference type="Proteomes" id="UP000177894">
    <property type="component" value="Chromosome"/>
</dbReference>
<keyword evidence="3" id="KW-0378">Hydrolase</keyword>
<gene>
    <name evidence="3" type="primary">pgdA_5</name>
    <name evidence="2" type="ORF">BJL90_00970</name>
    <name evidence="3" type="ORF">CLFO_34260</name>
</gene>
<dbReference type="GO" id="GO:0005975">
    <property type="term" value="P:carbohydrate metabolic process"/>
    <property type="evidence" value="ECO:0007669"/>
    <property type="project" value="InterPro"/>
</dbReference>
<dbReference type="PANTHER" id="PTHR10587">
    <property type="entry name" value="GLYCOSYL TRANSFERASE-RELATED"/>
    <property type="match status" value="1"/>
</dbReference>
<evidence type="ECO:0000313" key="2">
    <source>
        <dbReference type="EMBL" id="AOY74650.1"/>
    </source>
</evidence>
<dbReference type="PANTHER" id="PTHR10587:SF125">
    <property type="entry name" value="POLYSACCHARIDE DEACETYLASE YHEN-RELATED"/>
    <property type="match status" value="1"/>
</dbReference>
<dbReference type="EC" id="3.5.1.104" evidence="3"/>
<dbReference type="InterPro" id="IPR050248">
    <property type="entry name" value="Polysacc_deacetylase_ArnD"/>
</dbReference>
<feature type="domain" description="NodB homology" evidence="1">
    <location>
        <begin position="73"/>
        <end position="262"/>
    </location>
</feature>
<dbReference type="Gene3D" id="3.20.20.370">
    <property type="entry name" value="Glycoside hydrolase/deacetylase"/>
    <property type="match status" value="1"/>
</dbReference>
<evidence type="ECO:0000259" key="1">
    <source>
        <dbReference type="PROSITE" id="PS51677"/>
    </source>
</evidence>
<dbReference type="EMBL" id="CP020559">
    <property type="protein sequence ID" value="ARE89020.1"/>
    <property type="molecule type" value="Genomic_DNA"/>
</dbReference>
<dbReference type="PROSITE" id="PS51677">
    <property type="entry name" value="NODB"/>
    <property type="match status" value="1"/>
</dbReference>
<keyword evidence="4" id="KW-1185">Reference proteome</keyword>
<dbReference type="Pfam" id="PF01522">
    <property type="entry name" value="Polysacc_deac_1"/>
    <property type="match status" value="1"/>
</dbReference>